<evidence type="ECO:0000313" key="2">
    <source>
        <dbReference type="Proteomes" id="UP001208017"/>
    </source>
</evidence>
<organism evidence="1 2">
    <name type="scientific">Tumebacillus lacus</name>
    <dbReference type="NCBI Taxonomy" id="2995335"/>
    <lineage>
        <taxon>Bacteria</taxon>
        <taxon>Bacillati</taxon>
        <taxon>Bacillota</taxon>
        <taxon>Bacilli</taxon>
        <taxon>Bacillales</taxon>
        <taxon>Alicyclobacillaceae</taxon>
        <taxon>Tumebacillus</taxon>
    </lineage>
</organism>
<name>A0ABT3WWD1_9BACL</name>
<keyword evidence="2" id="KW-1185">Reference proteome</keyword>
<comment type="caution">
    <text evidence="1">The sequence shown here is derived from an EMBL/GenBank/DDBJ whole genome shotgun (WGS) entry which is preliminary data.</text>
</comment>
<dbReference type="RefSeq" id="WP_267150210.1">
    <property type="nucleotide sequence ID" value="NZ_JAPMLT010000001.1"/>
</dbReference>
<protein>
    <submittedName>
        <fullName evidence="1">Uncharacterized protein</fullName>
    </submittedName>
</protein>
<accession>A0ABT3WWD1</accession>
<gene>
    <name evidence="1" type="ORF">OS242_03260</name>
</gene>
<reference evidence="1 2" key="1">
    <citation type="submission" date="2022-11" db="EMBL/GenBank/DDBJ databases">
        <title>Study of microbial diversity in lake waters.</title>
        <authorList>
            <person name="Zhang J."/>
        </authorList>
    </citation>
    <scope>NUCLEOTIDE SEQUENCE [LARGE SCALE GENOMIC DNA]</scope>
    <source>
        <strain evidence="1 2">DT12</strain>
    </source>
</reference>
<sequence>MPMVTELLDLYSQLLPSLERRQKDGEDVAVQLSQVRHDLDVIASSLSPMGVAYWDQATLGPEWKKIVDRLTCEEVLNVYQVDVPPEWYSWTVVLDTRRHTPA</sequence>
<proteinExistence type="predicted"/>
<dbReference type="Proteomes" id="UP001208017">
    <property type="component" value="Unassembled WGS sequence"/>
</dbReference>
<evidence type="ECO:0000313" key="1">
    <source>
        <dbReference type="EMBL" id="MCX7568980.1"/>
    </source>
</evidence>
<dbReference type="EMBL" id="JAPMLT010000001">
    <property type="protein sequence ID" value="MCX7568980.1"/>
    <property type="molecule type" value="Genomic_DNA"/>
</dbReference>